<comment type="caution">
    <text evidence="3">The sequence shown here is derived from an EMBL/GenBank/DDBJ whole genome shotgun (WGS) entry which is preliminary data.</text>
</comment>
<feature type="chain" id="PRO_5022211376" evidence="2">
    <location>
        <begin position="27"/>
        <end position="170"/>
    </location>
</feature>
<gene>
    <name evidence="3" type="ORF">TCAL_15334</name>
</gene>
<sequence>MESGTRSFLCFVLAIVLVLCVVSVSSSNWIIHEMSKFGILQECSKIVGEPEKCWTPDFSNTQWLLSLVGILVGCLCVTVVIILLIYSKWDDYLLPLVGSIISVGAVFVCSAALTFPLGFSHLSMESQMFHLPQDFSVGSSYVTFSLALVVLSLCQLALVETARNGYRNFS</sequence>
<dbReference type="GO" id="GO:0045879">
    <property type="term" value="P:negative regulation of smoothened signaling pathway"/>
    <property type="evidence" value="ECO:0007669"/>
    <property type="project" value="TreeGrafter"/>
</dbReference>
<accession>A0A553PKF1</accession>
<keyword evidence="1" id="KW-0472">Membrane</keyword>
<dbReference type="PANTHER" id="PTHR31186">
    <property type="entry name" value="MODULATOR OF SMOOTHENED PROTEIN"/>
    <property type="match status" value="1"/>
</dbReference>
<feature type="transmembrane region" description="Helical" evidence="1">
    <location>
        <begin position="93"/>
        <end position="119"/>
    </location>
</feature>
<dbReference type="Proteomes" id="UP000318571">
    <property type="component" value="Chromosome 11"/>
</dbReference>
<dbReference type="InterPro" id="IPR037663">
    <property type="entry name" value="Mosmo"/>
</dbReference>
<dbReference type="GO" id="GO:0060170">
    <property type="term" value="C:ciliary membrane"/>
    <property type="evidence" value="ECO:0007669"/>
    <property type="project" value="TreeGrafter"/>
</dbReference>
<dbReference type="AlphaFoldDB" id="A0A553PKF1"/>
<feature type="transmembrane region" description="Helical" evidence="1">
    <location>
        <begin position="139"/>
        <end position="159"/>
    </location>
</feature>
<evidence type="ECO:0000256" key="1">
    <source>
        <dbReference type="SAM" id="Phobius"/>
    </source>
</evidence>
<proteinExistence type="predicted"/>
<keyword evidence="4" id="KW-1185">Reference proteome</keyword>
<reference evidence="3 4" key="1">
    <citation type="journal article" date="2018" name="Nat. Ecol. Evol.">
        <title>Genomic signatures of mitonuclear coevolution across populations of Tigriopus californicus.</title>
        <authorList>
            <person name="Barreto F.S."/>
            <person name="Watson E.T."/>
            <person name="Lima T.G."/>
            <person name="Willett C.S."/>
            <person name="Edmands S."/>
            <person name="Li W."/>
            <person name="Burton R.S."/>
        </authorList>
    </citation>
    <scope>NUCLEOTIDE SEQUENCE [LARGE SCALE GENOMIC DNA]</scope>
    <source>
        <strain evidence="3 4">San Diego</strain>
    </source>
</reference>
<feature type="signal peptide" evidence="2">
    <location>
        <begin position="1"/>
        <end position="26"/>
    </location>
</feature>
<dbReference type="OMA" id="ICIFIGC"/>
<evidence type="ECO:0000313" key="4">
    <source>
        <dbReference type="Proteomes" id="UP000318571"/>
    </source>
</evidence>
<evidence type="ECO:0000313" key="3">
    <source>
        <dbReference type="EMBL" id="TRY78153.1"/>
    </source>
</evidence>
<name>A0A553PKF1_TIGCA</name>
<keyword evidence="1" id="KW-1133">Transmembrane helix</keyword>
<keyword evidence="2" id="KW-0732">Signal</keyword>
<evidence type="ECO:0000256" key="2">
    <source>
        <dbReference type="SAM" id="SignalP"/>
    </source>
</evidence>
<protein>
    <submittedName>
        <fullName evidence="3">Uncharacterized protein</fullName>
    </submittedName>
</protein>
<dbReference type="EMBL" id="VCGU01000003">
    <property type="protein sequence ID" value="TRY78153.1"/>
    <property type="molecule type" value="Genomic_DNA"/>
</dbReference>
<dbReference type="Pfam" id="PF18800">
    <property type="entry name" value="Atthog"/>
    <property type="match status" value="1"/>
</dbReference>
<dbReference type="PANTHER" id="PTHR31186:SF1">
    <property type="entry name" value="MODULATOR OF SMOOTHENED PROTEIN"/>
    <property type="match status" value="1"/>
</dbReference>
<organism evidence="3 4">
    <name type="scientific">Tigriopus californicus</name>
    <name type="common">Marine copepod</name>
    <dbReference type="NCBI Taxonomy" id="6832"/>
    <lineage>
        <taxon>Eukaryota</taxon>
        <taxon>Metazoa</taxon>
        <taxon>Ecdysozoa</taxon>
        <taxon>Arthropoda</taxon>
        <taxon>Crustacea</taxon>
        <taxon>Multicrustacea</taxon>
        <taxon>Hexanauplia</taxon>
        <taxon>Copepoda</taxon>
        <taxon>Harpacticoida</taxon>
        <taxon>Harpacticidae</taxon>
        <taxon>Tigriopus</taxon>
    </lineage>
</organism>
<keyword evidence="1" id="KW-0812">Transmembrane</keyword>
<feature type="transmembrane region" description="Helical" evidence="1">
    <location>
        <begin position="63"/>
        <end position="86"/>
    </location>
</feature>
<dbReference type="GO" id="GO:0005794">
    <property type="term" value="C:Golgi apparatus"/>
    <property type="evidence" value="ECO:0007669"/>
    <property type="project" value="TreeGrafter"/>
</dbReference>
<dbReference type="STRING" id="6832.A0A553PKF1"/>